<proteinExistence type="predicted"/>
<evidence type="ECO:0000313" key="1">
    <source>
        <dbReference type="EMBL" id="PGH14164.1"/>
    </source>
</evidence>
<gene>
    <name evidence="1" type="ORF">AJ80_06033</name>
</gene>
<protein>
    <submittedName>
        <fullName evidence="1">Uncharacterized protein</fullName>
    </submittedName>
</protein>
<sequence length="100" mass="11374">MRPWQHIFKHKYTKLAPSDSSENTITSPSRDRPRKFKMRFSLTALGMLLASSYVLAVPTDFNLELRSEASDLRDCGKDSDCRGAGCYCERLTKRCFCAGM</sequence>
<dbReference type="EMBL" id="PDNA01000096">
    <property type="protein sequence ID" value="PGH14164.1"/>
    <property type="molecule type" value="Genomic_DNA"/>
</dbReference>
<dbReference type="AlphaFoldDB" id="A0A2B7XQX0"/>
<reference evidence="1 2" key="1">
    <citation type="submission" date="2017-10" db="EMBL/GenBank/DDBJ databases">
        <title>Comparative genomics in systemic dimorphic fungi from Ajellomycetaceae.</title>
        <authorList>
            <person name="Munoz J.F."/>
            <person name="Mcewen J.G."/>
            <person name="Clay O.K."/>
            <person name="Cuomo C.A."/>
        </authorList>
    </citation>
    <scope>NUCLEOTIDE SEQUENCE [LARGE SCALE GENOMIC DNA]</scope>
    <source>
        <strain evidence="1 2">UAMH7299</strain>
    </source>
</reference>
<accession>A0A2B7XQX0</accession>
<dbReference type="Proteomes" id="UP000224634">
    <property type="component" value="Unassembled WGS sequence"/>
</dbReference>
<name>A0A2B7XQX0_POLH7</name>
<keyword evidence="2" id="KW-1185">Reference proteome</keyword>
<organism evidence="1 2">
    <name type="scientific">Polytolypa hystricis (strain UAMH7299)</name>
    <dbReference type="NCBI Taxonomy" id="1447883"/>
    <lineage>
        <taxon>Eukaryota</taxon>
        <taxon>Fungi</taxon>
        <taxon>Dikarya</taxon>
        <taxon>Ascomycota</taxon>
        <taxon>Pezizomycotina</taxon>
        <taxon>Eurotiomycetes</taxon>
        <taxon>Eurotiomycetidae</taxon>
        <taxon>Onygenales</taxon>
        <taxon>Onygenales incertae sedis</taxon>
        <taxon>Polytolypa</taxon>
    </lineage>
</organism>
<evidence type="ECO:0000313" key="2">
    <source>
        <dbReference type="Proteomes" id="UP000224634"/>
    </source>
</evidence>
<comment type="caution">
    <text evidence="1">The sequence shown here is derived from an EMBL/GenBank/DDBJ whole genome shotgun (WGS) entry which is preliminary data.</text>
</comment>